<accession>A0A382S2S3</accession>
<proteinExistence type="predicted"/>
<reference evidence="1" key="1">
    <citation type="submission" date="2018-05" db="EMBL/GenBank/DDBJ databases">
        <authorList>
            <person name="Lanie J.A."/>
            <person name="Ng W.-L."/>
            <person name="Kazmierczak K.M."/>
            <person name="Andrzejewski T.M."/>
            <person name="Davidsen T.M."/>
            <person name="Wayne K.J."/>
            <person name="Tettelin H."/>
            <person name="Glass J.I."/>
            <person name="Rusch D."/>
            <person name="Podicherti R."/>
            <person name="Tsui H.-C.T."/>
            <person name="Winkler M.E."/>
        </authorList>
    </citation>
    <scope>NUCLEOTIDE SEQUENCE</scope>
</reference>
<gene>
    <name evidence="1" type="ORF">METZ01_LOCUS356381</name>
</gene>
<feature type="non-terminal residue" evidence="1">
    <location>
        <position position="51"/>
    </location>
</feature>
<sequence>MIIKNYFLLNQSKTVNNNKKTLIMKQKKNIVVGLGEIGKPILKLFSKHDLV</sequence>
<organism evidence="1">
    <name type="scientific">marine metagenome</name>
    <dbReference type="NCBI Taxonomy" id="408172"/>
    <lineage>
        <taxon>unclassified sequences</taxon>
        <taxon>metagenomes</taxon>
        <taxon>ecological metagenomes</taxon>
    </lineage>
</organism>
<protein>
    <submittedName>
        <fullName evidence="1">Uncharacterized protein</fullName>
    </submittedName>
</protein>
<dbReference type="EMBL" id="UINC01125593">
    <property type="protein sequence ID" value="SVD03527.1"/>
    <property type="molecule type" value="Genomic_DNA"/>
</dbReference>
<evidence type="ECO:0000313" key="1">
    <source>
        <dbReference type="EMBL" id="SVD03527.1"/>
    </source>
</evidence>
<dbReference type="AlphaFoldDB" id="A0A382S2S3"/>
<name>A0A382S2S3_9ZZZZ</name>